<sequence>MRYAAMAMALMVAGAAQAGTETHSVREDGLVRFRASITGITRVSVKGDRITSIVNDDQASVYQVRNDKNTGDIFIRYVGPDNTMPDKEGGYLVTEQGRTVAIEILPIRASTQTIIVKLAGVPATATSAGAASSGDAAGGFAETSIGGGDRLVAQLTDATRKTILRKIRTPWPKSGRNGTLISSLRIGDLVGEVRVASAGASPKQVREQEFYRSGVLAVWVQKNSLAARERSWVVVVRNK</sequence>
<geneLocation type="plasmid" evidence="4 5">
    <name>p1</name>
</geneLocation>
<feature type="signal peptide" evidence="1">
    <location>
        <begin position="1"/>
        <end position="18"/>
    </location>
</feature>
<evidence type="ECO:0008006" key="6">
    <source>
        <dbReference type="Google" id="ProtNLM"/>
    </source>
</evidence>
<feature type="chain" id="PRO_5022786408" description="TraK protein" evidence="1">
    <location>
        <begin position="19"/>
        <end position="239"/>
    </location>
</feature>
<feature type="domain" description="TraK N-terminal" evidence="2">
    <location>
        <begin position="25"/>
        <end position="116"/>
    </location>
</feature>
<evidence type="ECO:0000259" key="3">
    <source>
        <dbReference type="Pfam" id="PF23536"/>
    </source>
</evidence>
<keyword evidence="1" id="KW-0732">Signal</keyword>
<dbReference type="InterPro" id="IPR055397">
    <property type="entry name" value="TraK_C"/>
</dbReference>
<feature type="domain" description="TraK C-terminal" evidence="3">
    <location>
        <begin position="192"/>
        <end position="237"/>
    </location>
</feature>
<evidence type="ECO:0000256" key="1">
    <source>
        <dbReference type="SAM" id="SignalP"/>
    </source>
</evidence>
<evidence type="ECO:0000313" key="4">
    <source>
        <dbReference type="EMBL" id="QEP30435.1"/>
    </source>
</evidence>
<dbReference type="KEGG" id="thas:C6Y53_19655"/>
<organism evidence="4 5">
    <name type="scientific">Pukyongiella litopenaei</name>
    <dbReference type="NCBI Taxonomy" id="2605946"/>
    <lineage>
        <taxon>Bacteria</taxon>
        <taxon>Pseudomonadati</taxon>
        <taxon>Pseudomonadota</taxon>
        <taxon>Alphaproteobacteria</taxon>
        <taxon>Rhodobacterales</taxon>
        <taxon>Paracoccaceae</taxon>
        <taxon>Pukyongiella</taxon>
    </lineage>
</organism>
<dbReference type="Pfam" id="PF06586">
    <property type="entry name" value="TraK_N"/>
    <property type="match status" value="1"/>
</dbReference>
<proteinExistence type="predicted"/>
<name>A0A5C2H453_9RHOB</name>
<dbReference type="AlphaFoldDB" id="A0A5C2H453"/>
<dbReference type="Pfam" id="PF23536">
    <property type="entry name" value="TraK_C"/>
    <property type="match status" value="1"/>
</dbReference>
<evidence type="ECO:0000313" key="5">
    <source>
        <dbReference type="Proteomes" id="UP000237655"/>
    </source>
</evidence>
<dbReference type="InterPro" id="IPR010563">
    <property type="entry name" value="TraK_N"/>
</dbReference>
<evidence type="ECO:0000259" key="2">
    <source>
        <dbReference type="Pfam" id="PF06586"/>
    </source>
</evidence>
<dbReference type="EMBL" id="CP043619">
    <property type="protein sequence ID" value="QEP30435.1"/>
    <property type="molecule type" value="Genomic_DNA"/>
</dbReference>
<protein>
    <recommendedName>
        <fullName evidence="6">TraK protein</fullName>
    </recommendedName>
</protein>
<accession>A0A5C2H453</accession>
<keyword evidence="5" id="KW-1185">Reference proteome</keyword>
<reference evidence="4 5" key="1">
    <citation type="submission" date="2019-09" db="EMBL/GenBank/DDBJ databases">
        <title>Novel bacterium SH-1.</title>
        <authorList>
            <person name="Kim Y.-S."/>
            <person name="Kim K.-H."/>
        </authorList>
    </citation>
    <scope>NUCLEOTIDE SEQUENCE [LARGE SCALE GENOMIC DNA]</scope>
    <source>
        <strain evidence="4 5">SH-1</strain>
        <plasmid evidence="4 5">p1</plasmid>
    </source>
</reference>
<keyword evidence="4" id="KW-0614">Plasmid</keyword>
<dbReference type="Proteomes" id="UP000237655">
    <property type="component" value="Plasmid p1"/>
</dbReference>
<gene>
    <name evidence="4" type="ORF">C6Y53_19655</name>
</gene>